<dbReference type="EMBL" id="JASCIQ010000055">
    <property type="protein sequence ID" value="MDI3408910.1"/>
    <property type="molecule type" value="Genomic_DNA"/>
</dbReference>
<dbReference type="RefSeq" id="WP_282546787.1">
    <property type="nucleotide sequence ID" value="NZ_JASCIQ010000055.1"/>
</dbReference>
<keyword evidence="1" id="KW-0418">Kinase</keyword>
<gene>
    <name evidence="3" type="ORF">QIS96_34480</name>
</gene>
<evidence type="ECO:0000256" key="1">
    <source>
        <dbReference type="ARBA" id="ARBA00022527"/>
    </source>
</evidence>
<organism evidence="3 4">
    <name type="scientific">Streptomyces cavernicola</name>
    <dbReference type="NCBI Taxonomy" id="3043613"/>
    <lineage>
        <taxon>Bacteria</taxon>
        <taxon>Bacillati</taxon>
        <taxon>Actinomycetota</taxon>
        <taxon>Actinomycetes</taxon>
        <taxon>Kitasatosporales</taxon>
        <taxon>Streptomycetaceae</taxon>
        <taxon>Streptomyces</taxon>
    </lineage>
</organism>
<dbReference type="InterPro" id="IPR036890">
    <property type="entry name" value="HATPase_C_sf"/>
</dbReference>
<proteinExistence type="predicted"/>
<evidence type="ECO:0000313" key="3">
    <source>
        <dbReference type="EMBL" id="MDI3408910.1"/>
    </source>
</evidence>
<evidence type="ECO:0000313" key="4">
    <source>
        <dbReference type="Proteomes" id="UP001223978"/>
    </source>
</evidence>
<accession>A0ABT6SL47</accession>
<keyword evidence="3" id="KW-0547">Nucleotide-binding</keyword>
<keyword evidence="3" id="KW-0067">ATP-binding</keyword>
<feature type="domain" description="Histidine kinase/HSP90-like ATPase" evidence="2">
    <location>
        <begin position="27"/>
        <end position="134"/>
    </location>
</feature>
<dbReference type="Gene3D" id="3.30.565.10">
    <property type="entry name" value="Histidine kinase-like ATPase, C-terminal domain"/>
    <property type="match status" value="1"/>
</dbReference>
<dbReference type="GO" id="GO:0005524">
    <property type="term" value="F:ATP binding"/>
    <property type="evidence" value="ECO:0007669"/>
    <property type="project" value="UniProtKB-KW"/>
</dbReference>
<dbReference type="Pfam" id="PF13581">
    <property type="entry name" value="HATPase_c_2"/>
    <property type="match status" value="1"/>
</dbReference>
<keyword evidence="1" id="KW-0808">Transferase</keyword>
<keyword evidence="4" id="KW-1185">Reference proteome</keyword>
<name>A0ABT6SL47_9ACTN</name>
<dbReference type="PANTHER" id="PTHR35526:SF3">
    <property type="entry name" value="ANTI-SIGMA-F FACTOR RSBW"/>
    <property type="match status" value="1"/>
</dbReference>
<protein>
    <submittedName>
        <fullName evidence="3">ATP-binding protein</fullName>
    </submittedName>
</protein>
<sequence>MTRTKAVASDAADTGEAAVLAFETRFPPAEPQVRRMRQKAAENLRSWGLSTLVDDVSLVVSELVTNAVLHGGGHPVGFSVKYSAQDLRIEVTDGNPVPAQVRSAELTEENGRGLFLVAALADSFGVSPDGTMTWCAFSIAARTAC</sequence>
<dbReference type="SUPFAM" id="SSF55874">
    <property type="entry name" value="ATPase domain of HSP90 chaperone/DNA topoisomerase II/histidine kinase"/>
    <property type="match status" value="1"/>
</dbReference>
<dbReference type="CDD" id="cd16936">
    <property type="entry name" value="HATPase_RsbW-like"/>
    <property type="match status" value="1"/>
</dbReference>
<dbReference type="InterPro" id="IPR003594">
    <property type="entry name" value="HATPase_dom"/>
</dbReference>
<evidence type="ECO:0000259" key="2">
    <source>
        <dbReference type="Pfam" id="PF13581"/>
    </source>
</evidence>
<comment type="caution">
    <text evidence="3">The sequence shown here is derived from an EMBL/GenBank/DDBJ whole genome shotgun (WGS) entry which is preliminary data.</text>
</comment>
<dbReference type="Proteomes" id="UP001223978">
    <property type="component" value="Unassembled WGS sequence"/>
</dbReference>
<reference evidence="3 4" key="1">
    <citation type="submission" date="2023-05" db="EMBL/GenBank/DDBJ databases">
        <title>Draft genome sequence of Streptomyces sp. B-S-A6 isolated from a cave soil in Thailand.</title>
        <authorList>
            <person name="Chamroensaksri N."/>
            <person name="Muangham S."/>
        </authorList>
    </citation>
    <scope>NUCLEOTIDE SEQUENCE [LARGE SCALE GENOMIC DNA]</scope>
    <source>
        <strain evidence="3 4">B-S-A6</strain>
    </source>
</reference>
<keyword evidence="1" id="KW-0723">Serine/threonine-protein kinase</keyword>
<dbReference type="InterPro" id="IPR050267">
    <property type="entry name" value="Anti-sigma-factor_SerPK"/>
</dbReference>
<dbReference type="PANTHER" id="PTHR35526">
    <property type="entry name" value="ANTI-SIGMA-F FACTOR RSBW-RELATED"/>
    <property type="match status" value="1"/>
</dbReference>